<protein>
    <submittedName>
        <fullName evidence="3">Uncharacterized protein</fullName>
    </submittedName>
</protein>
<dbReference type="HOGENOM" id="CLU_1675087_0_0_7"/>
<keyword evidence="2" id="KW-0732">Signal</keyword>
<reference evidence="4" key="1">
    <citation type="submission" date="2012-06" db="EMBL/GenBank/DDBJ databases">
        <title>Complete sequence of chromosome of Desulfomonile tiedjei DSM 6799.</title>
        <authorList>
            <person name="Lucas S."/>
            <person name="Copeland A."/>
            <person name="Lapidus A."/>
            <person name="Glavina del Rio T."/>
            <person name="Dalin E."/>
            <person name="Tice H."/>
            <person name="Bruce D."/>
            <person name="Goodwin L."/>
            <person name="Pitluck S."/>
            <person name="Peters L."/>
            <person name="Ovchinnikova G."/>
            <person name="Zeytun A."/>
            <person name="Lu M."/>
            <person name="Kyrpides N."/>
            <person name="Mavromatis K."/>
            <person name="Ivanova N."/>
            <person name="Brettin T."/>
            <person name="Detter J.C."/>
            <person name="Han C."/>
            <person name="Larimer F."/>
            <person name="Land M."/>
            <person name="Hauser L."/>
            <person name="Markowitz V."/>
            <person name="Cheng J.-F."/>
            <person name="Hugenholtz P."/>
            <person name="Woyke T."/>
            <person name="Wu D."/>
            <person name="Spring S."/>
            <person name="Schroeder M."/>
            <person name="Brambilla E."/>
            <person name="Klenk H.-P."/>
            <person name="Eisen J.A."/>
        </authorList>
    </citation>
    <scope>NUCLEOTIDE SEQUENCE [LARGE SCALE GENOMIC DNA]</scope>
    <source>
        <strain evidence="4">ATCC 49306 / DSM 6799 / DCB-1</strain>
    </source>
</reference>
<proteinExistence type="predicted"/>
<feature type="compositionally biased region" description="Basic and acidic residues" evidence="1">
    <location>
        <begin position="148"/>
        <end position="157"/>
    </location>
</feature>
<evidence type="ECO:0000313" key="3">
    <source>
        <dbReference type="EMBL" id="AFM24458.1"/>
    </source>
</evidence>
<feature type="compositionally biased region" description="Polar residues" evidence="1">
    <location>
        <begin position="62"/>
        <end position="71"/>
    </location>
</feature>
<feature type="signal peptide" evidence="2">
    <location>
        <begin position="1"/>
        <end position="22"/>
    </location>
</feature>
<dbReference type="KEGG" id="dti:Desti_1748"/>
<feature type="region of interest" description="Disordered" evidence="1">
    <location>
        <begin position="31"/>
        <end position="77"/>
    </location>
</feature>
<organism evidence="3 4">
    <name type="scientific">Desulfomonile tiedjei (strain ATCC 49306 / DSM 6799 / DCB-1)</name>
    <dbReference type="NCBI Taxonomy" id="706587"/>
    <lineage>
        <taxon>Bacteria</taxon>
        <taxon>Pseudomonadati</taxon>
        <taxon>Thermodesulfobacteriota</taxon>
        <taxon>Desulfomonilia</taxon>
        <taxon>Desulfomonilales</taxon>
        <taxon>Desulfomonilaceae</taxon>
        <taxon>Desulfomonile</taxon>
    </lineage>
</organism>
<feature type="chain" id="PRO_5003687158" evidence="2">
    <location>
        <begin position="23"/>
        <end position="157"/>
    </location>
</feature>
<dbReference type="RefSeq" id="WP_014809604.1">
    <property type="nucleotide sequence ID" value="NC_018025.1"/>
</dbReference>
<dbReference type="Proteomes" id="UP000006055">
    <property type="component" value="Chromosome"/>
</dbReference>
<dbReference type="STRING" id="706587.Desti_1748"/>
<evidence type="ECO:0000256" key="1">
    <source>
        <dbReference type="SAM" id="MobiDB-lite"/>
    </source>
</evidence>
<feature type="compositionally biased region" description="Low complexity" evidence="1">
    <location>
        <begin position="50"/>
        <end position="61"/>
    </location>
</feature>
<accession>I4C4G7</accession>
<evidence type="ECO:0000313" key="4">
    <source>
        <dbReference type="Proteomes" id="UP000006055"/>
    </source>
</evidence>
<sequence length="157" mass="17367">MNRSAKFLIILLPVVFLSVAHAWQVDPVAQSGGPSRLSMMRQEQGGKLEQQGPQPSVPGQSEFQPGRSQASEEIWPKYPYPPYHNPFYDGPPDKNLAAQALDWMMRVPSVFVDSFAQFLDKQVYPRIPATHGGGGVQEKDVQGSANENGRKDSDVTK</sequence>
<dbReference type="AlphaFoldDB" id="I4C4G7"/>
<gene>
    <name evidence="3" type="ordered locus">Desti_1748</name>
</gene>
<evidence type="ECO:0000256" key="2">
    <source>
        <dbReference type="SAM" id="SignalP"/>
    </source>
</evidence>
<name>I4C4G7_DESTA</name>
<keyword evidence="4" id="KW-1185">Reference proteome</keyword>
<dbReference type="EMBL" id="CP003360">
    <property type="protein sequence ID" value="AFM24458.1"/>
    <property type="molecule type" value="Genomic_DNA"/>
</dbReference>
<feature type="region of interest" description="Disordered" evidence="1">
    <location>
        <begin position="126"/>
        <end position="157"/>
    </location>
</feature>